<evidence type="ECO:0000256" key="12">
    <source>
        <dbReference type="ARBA" id="ARBA00022845"/>
    </source>
</evidence>
<evidence type="ECO:0000313" key="21">
    <source>
        <dbReference type="Proteomes" id="UP001177023"/>
    </source>
</evidence>
<dbReference type="InterPro" id="IPR018545">
    <property type="entry name" value="Btz_dom"/>
</dbReference>
<dbReference type="PANTHER" id="PTHR13434:SF0">
    <property type="entry name" value="PROTEIN CASC3"/>
    <property type="match status" value="1"/>
</dbReference>
<feature type="compositionally biased region" description="Acidic residues" evidence="18">
    <location>
        <begin position="303"/>
        <end position="314"/>
    </location>
</feature>
<evidence type="ECO:0000313" key="20">
    <source>
        <dbReference type="EMBL" id="CAJ0578034.1"/>
    </source>
</evidence>
<feature type="compositionally biased region" description="Basic and acidic residues" evidence="18">
    <location>
        <begin position="36"/>
        <end position="45"/>
    </location>
</feature>
<evidence type="ECO:0000256" key="11">
    <source>
        <dbReference type="ARBA" id="ARBA00022816"/>
    </source>
</evidence>
<dbReference type="AlphaFoldDB" id="A0AA36D161"/>
<evidence type="ECO:0000259" key="19">
    <source>
        <dbReference type="SMART" id="SM01044"/>
    </source>
</evidence>
<accession>A0AA36D161</accession>
<dbReference type="PANTHER" id="PTHR13434">
    <property type="entry name" value="PROTEIN CASC3"/>
    <property type="match status" value="1"/>
</dbReference>
<keyword evidence="7" id="KW-0813">Transport</keyword>
<keyword evidence="17" id="KW-0966">Cell projection</keyword>
<gene>
    <name evidence="20" type="ORF">MSPICULIGERA_LOCUS16298</name>
</gene>
<keyword evidence="8" id="KW-0963">Cytoplasm</keyword>
<dbReference type="GO" id="GO:0035145">
    <property type="term" value="C:exon-exon junction complex"/>
    <property type="evidence" value="ECO:0007669"/>
    <property type="project" value="InterPro"/>
</dbReference>
<dbReference type="Pfam" id="PF09405">
    <property type="entry name" value="Btz"/>
    <property type="match status" value="1"/>
</dbReference>
<dbReference type="GO" id="GO:0030425">
    <property type="term" value="C:dendrite"/>
    <property type="evidence" value="ECO:0007669"/>
    <property type="project" value="UniProtKB-SubCell"/>
</dbReference>
<feature type="non-terminal residue" evidence="20">
    <location>
        <position position="1"/>
    </location>
</feature>
<keyword evidence="21" id="KW-1185">Reference proteome</keyword>
<comment type="similarity">
    <text evidence="5">Belongs to the CASC3 family.</text>
</comment>
<proteinExistence type="inferred from homology"/>
<dbReference type="GO" id="GO:0051028">
    <property type="term" value="P:mRNA transport"/>
    <property type="evidence" value="ECO:0007669"/>
    <property type="project" value="UniProtKB-KW"/>
</dbReference>
<keyword evidence="15" id="KW-0508">mRNA splicing</keyword>
<evidence type="ECO:0000256" key="9">
    <source>
        <dbReference type="ARBA" id="ARBA00022664"/>
    </source>
</evidence>
<dbReference type="InterPro" id="IPR028544">
    <property type="entry name" value="CASC3"/>
</dbReference>
<keyword evidence="14" id="KW-0866">Nonsense-mediated mRNA decay</keyword>
<evidence type="ECO:0000256" key="16">
    <source>
        <dbReference type="ARBA" id="ARBA00023242"/>
    </source>
</evidence>
<dbReference type="GO" id="GO:0010494">
    <property type="term" value="C:cytoplasmic stress granule"/>
    <property type="evidence" value="ECO:0007669"/>
    <property type="project" value="UniProtKB-SubCell"/>
</dbReference>
<evidence type="ECO:0000256" key="14">
    <source>
        <dbReference type="ARBA" id="ARBA00023161"/>
    </source>
</evidence>
<keyword evidence="13" id="KW-0694">RNA-binding</keyword>
<feature type="compositionally biased region" description="Basic and acidic residues" evidence="18">
    <location>
        <begin position="101"/>
        <end position="136"/>
    </location>
</feature>
<keyword evidence="16" id="KW-0539">Nucleus</keyword>
<keyword evidence="10" id="KW-0747">Spliceosome</keyword>
<dbReference type="GO" id="GO:0005681">
    <property type="term" value="C:spliceosomal complex"/>
    <property type="evidence" value="ECO:0007669"/>
    <property type="project" value="UniProtKB-KW"/>
</dbReference>
<evidence type="ECO:0000256" key="1">
    <source>
        <dbReference type="ARBA" id="ARBA00004210"/>
    </source>
</evidence>
<dbReference type="GO" id="GO:0003729">
    <property type="term" value="F:mRNA binding"/>
    <property type="evidence" value="ECO:0007669"/>
    <property type="project" value="InterPro"/>
</dbReference>
<evidence type="ECO:0000256" key="15">
    <source>
        <dbReference type="ARBA" id="ARBA00023187"/>
    </source>
</evidence>
<name>A0AA36D161_9BILA</name>
<protein>
    <recommendedName>
        <fullName evidence="6">Protein CASC3</fullName>
    </recommendedName>
</protein>
<dbReference type="GO" id="GO:0048471">
    <property type="term" value="C:perinuclear region of cytoplasm"/>
    <property type="evidence" value="ECO:0007669"/>
    <property type="project" value="UniProtKB-SubCell"/>
</dbReference>
<feature type="compositionally biased region" description="Basic and acidic residues" evidence="18">
    <location>
        <begin position="148"/>
        <end position="157"/>
    </location>
</feature>
<dbReference type="GO" id="GO:0008380">
    <property type="term" value="P:RNA splicing"/>
    <property type="evidence" value="ECO:0007669"/>
    <property type="project" value="UniProtKB-KW"/>
</dbReference>
<feature type="compositionally biased region" description="Basic and acidic residues" evidence="18">
    <location>
        <begin position="18"/>
        <end position="28"/>
    </location>
</feature>
<keyword evidence="9" id="KW-0507">mRNA processing</keyword>
<evidence type="ECO:0000256" key="6">
    <source>
        <dbReference type="ARBA" id="ARBA00019964"/>
    </source>
</evidence>
<evidence type="ECO:0000256" key="13">
    <source>
        <dbReference type="ARBA" id="ARBA00022884"/>
    </source>
</evidence>
<feature type="compositionally biased region" description="Polar residues" evidence="18">
    <location>
        <begin position="379"/>
        <end position="389"/>
    </location>
</feature>
<evidence type="ECO:0000256" key="5">
    <source>
        <dbReference type="ARBA" id="ARBA00009548"/>
    </source>
</evidence>
<evidence type="ECO:0000256" key="8">
    <source>
        <dbReference type="ARBA" id="ARBA00022490"/>
    </source>
</evidence>
<evidence type="ECO:0000256" key="4">
    <source>
        <dbReference type="ARBA" id="ARBA00004556"/>
    </source>
</evidence>
<feature type="domain" description="Btz" evidence="19">
    <location>
        <begin position="48"/>
        <end position="157"/>
    </location>
</feature>
<feature type="compositionally biased region" description="Basic and acidic residues" evidence="18">
    <location>
        <begin position="351"/>
        <end position="365"/>
    </location>
</feature>
<reference evidence="20" key="1">
    <citation type="submission" date="2023-06" db="EMBL/GenBank/DDBJ databases">
        <authorList>
            <person name="Delattre M."/>
        </authorList>
    </citation>
    <scope>NUCLEOTIDE SEQUENCE</scope>
    <source>
        <strain evidence="20">AF72</strain>
    </source>
</reference>
<evidence type="ECO:0000256" key="2">
    <source>
        <dbReference type="ARBA" id="ARBA00004279"/>
    </source>
</evidence>
<feature type="compositionally biased region" description="Acidic residues" evidence="18">
    <location>
        <begin position="159"/>
        <end position="172"/>
    </location>
</feature>
<dbReference type="GO" id="GO:0016607">
    <property type="term" value="C:nuclear speck"/>
    <property type="evidence" value="ECO:0007669"/>
    <property type="project" value="UniProtKB-SubCell"/>
</dbReference>
<keyword evidence="11" id="KW-0509">mRNA transport</keyword>
<evidence type="ECO:0000256" key="7">
    <source>
        <dbReference type="ARBA" id="ARBA00022448"/>
    </source>
</evidence>
<dbReference type="EMBL" id="CATQJA010002653">
    <property type="protein sequence ID" value="CAJ0578034.1"/>
    <property type="molecule type" value="Genomic_DNA"/>
</dbReference>
<evidence type="ECO:0000256" key="18">
    <source>
        <dbReference type="SAM" id="MobiDB-lite"/>
    </source>
</evidence>
<evidence type="ECO:0000256" key="10">
    <source>
        <dbReference type="ARBA" id="ARBA00022728"/>
    </source>
</evidence>
<sequence>MAEPAPNTDPVVADENSNDEKATDKPLKPAENPEAEAGKVEKPEGEAADAQEEGSNNGDANEEDQKLDDDEKEDHAAYIPRNPRYYMHDSRVSSSDEEAGREEKPEEEANRESVEEIRRSRADGSWNHDRFDERYQRPKTKKQLMKRYGFDIRRGENGEIIEEGNAVEENSQDEAPVVEQRRERDEQQRPARGEPRARGRGARGGSRGRGRGAYRNGPARTSQNEGDDEAEYEEGPEAEVVEQRRHEQPARRRAPQERRHDEHEPEQQRGDQGYRGSNGRARGGRGRGGRGGFVAQRRAPRQEDEEYYEDDEPQENNYRERPQYRRSFHNQNYRGRGGRGGAGGERAPPARHQDDQRFRNDDRDFPPLSKPAAAAAETGHSSHNGNARQNVPVFDRTKPPPATGGRGGAPKRYSAQHQHRGDDQNYVPRQPTAVVYFDPSAQPRPQAPPPQRPRKIIEIVPPKP</sequence>
<feature type="compositionally biased region" description="Acidic residues" evidence="18">
    <location>
        <begin position="60"/>
        <end position="72"/>
    </location>
</feature>
<dbReference type="Proteomes" id="UP001177023">
    <property type="component" value="Unassembled WGS sequence"/>
</dbReference>
<dbReference type="GO" id="GO:0006397">
    <property type="term" value="P:mRNA processing"/>
    <property type="evidence" value="ECO:0007669"/>
    <property type="project" value="UniProtKB-KW"/>
</dbReference>
<feature type="compositionally biased region" description="Basic and acidic residues" evidence="18">
    <location>
        <begin position="241"/>
        <end position="269"/>
    </location>
</feature>
<dbReference type="GO" id="GO:0000184">
    <property type="term" value="P:nuclear-transcribed mRNA catabolic process, nonsense-mediated decay"/>
    <property type="evidence" value="ECO:0007669"/>
    <property type="project" value="UniProtKB-KW"/>
</dbReference>
<keyword evidence="12" id="KW-0810">Translation regulation</keyword>
<comment type="caution">
    <text evidence="20">The sequence shown here is derived from an EMBL/GenBank/DDBJ whole genome shotgun (WGS) entry which is preliminary data.</text>
</comment>
<evidence type="ECO:0000256" key="17">
    <source>
        <dbReference type="ARBA" id="ARBA00023273"/>
    </source>
</evidence>
<evidence type="ECO:0000256" key="3">
    <source>
        <dbReference type="ARBA" id="ARBA00004324"/>
    </source>
</evidence>
<feature type="compositionally biased region" description="Basic and acidic residues" evidence="18">
    <location>
        <begin position="179"/>
        <end position="197"/>
    </location>
</feature>
<feature type="compositionally biased region" description="Basic residues" evidence="18">
    <location>
        <begin position="198"/>
        <end position="212"/>
    </location>
</feature>
<feature type="region of interest" description="Disordered" evidence="18">
    <location>
        <begin position="1"/>
        <end position="464"/>
    </location>
</feature>
<feature type="compositionally biased region" description="Acidic residues" evidence="18">
    <location>
        <begin position="225"/>
        <end position="240"/>
    </location>
</feature>
<dbReference type="GO" id="GO:0006417">
    <property type="term" value="P:regulation of translation"/>
    <property type="evidence" value="ECO:0007669"/>
    <property type="project" value="UniProtKB-KW"/>
</dbReference>
<dbReference type="SMART" id="SM01044">
    <property type="entry name" value="Btz"/>
    <property type="match status" value="1"/>
</dbReference>
<comment type="subcellular location">
    <subcellularLocation>
        <location evidence="2">Cell projection</location>
        <location evidence="2">Dendrite</location>
    </subcellularLocation>
    <subcellularLocation>
        <location evidence="1">Cytoplasm</location>
        <location evidence="1">Stress granule</location>
    </subcellularLocation>
    <subcellularLocation>
        <location evidence="4">Cytoplasm</location>
        <location evidence="4">Perinuclear region</location>
    </subcellularLocation>
    <subcellularLocation>
        <location evidence="3">Nucleus speckle</location>
    </subcellularLocation>
</comment>
<organism evidence="20 21">
    <name type="scientific">Mesorhabditis spiculigera</name>
    <dbReference type="NCBI Taxonomy" id="96644"/>
    <lineage>
        <taxon>Eukaryota</taxon>
        <taxon>Metazoa</taxon>
        <taxon>Ecdysozoa</taxon>
        <taxon>Nematoda</taxon>
        <taxon>Chromadorea</taxon>
        <taxon>Rhabditida</taxon>
        <taxon>Rhabditina</taxon>
        <taxon>Rhabditomorpha</taxon>
        <taxon>Rhabditoidea</taxon>
        <taxon>Rhabditidae</taxon>
        <taxon>Mesorhabditinae</taxon>
        <taxon>Mesorhabditis</taxon>
    </lineage>
</organism>